<comment type="subunit">
    <text evidence="10">Monomer.</text>
</comment>
<dbReference type="Pfam" id="PF01396">
    <property type="entry name" value="Zn_ribbon_Top1"/>
    <property type="match status" value="3"/>
</dbReference>
<comment type="similarity">
    <text evidence="2 10">Belongs to the type IA topoisomerase family.</text>
</comment>
<comment type="caution">
    <text evidence="10">Lacks conserved residue(s) required for the propagation of feature annotation.</text>
</comment>
<keyword evidence="9 10" id="KW-0413">Isomerase</keyword>
<dbReference type="GO" id="GO:0003917">
    <property type="term" value="F:DNA topoisomerase type I (single strand cut, ATP-independent) activity"/>
    <property type="evidence" value="ECO:0007669"/>
    <property type="project" value="UniProtKB-UniRule"/>
</dbReference>
<feature type="site" description="Interaction with DNA" evidence="10">
    <location>
        <position position="199"/>
    </location>
</feature>
<comment type="catalytic activity">
    <reaction evidence="1 10">
        <text>ATP-independent breakage of single-stranded DNA, followed by passage and rejoining.</text>
        <dbReference type="EC" id="5.6.2.1"/>
    </reaction>
</comment>
<feature type="region of interest" description="Disordered" evidence="11">
    <location>
        <begin position="799"/>
        <end position="822"/>
    </location>
</feature>
<feature type="domain" description="Topo IA-type catalytic" evidence="13">
    <location>
        <begin position="185"/>
        <end position="632"/>
    </location>
</feature>
<comment type="function">
    <text evidence="10">Releases the supercoiling and torsional tension of DNA, which is introduced during the DNA replication and transcription, by transiently cleaving and rejoining one strand of the DNA duplex. Introduces a single-strand break via transesterification at a target site in duplex DNA. The scissile phosphodiester is attacked by the catalytic tyrosine of the enzyme, resulting in the formation of a DNA-(5'-phosphotyrosyl)-enzyme intermediate and the expulsion of a 3'-OH DNA strand. The free DNA strand then undergoes passage around the unbroken strand, thus removing DNA supercoils. Finally, in the religation step, the DNA 3'-OH attacks the covalent intermediate to expel the active-site tyrosine and restore the DNA phosphodiester backbone.</text>
</comment>
<keyword evidence="6" id="KW-0460">Magnesium</keyword>
<feature type="site" description="Interaction with DNA" evidence="10">
    <location>
        <position position="66"/>
    </location>
</feature>
<evidence type="ECO:0000256" key="1">
    <source>
        <dbReference type="ARBA" id="ARBA00000213"/>
    </source>
</evidence>
<dbReference type="PROSITE" id="PS50880">
    <property type="entry name" value="TOPRIM"/>
    <property type="match status" value="1"/>
</dbReference>
<protein>
    <recommendedName>
        <fullName evidence="10">DNA topoisomerase 1</fullName>
        <ecNumber evidence="10">5.6.2.1</ecNumber>
    </recommendedName>
    <alternativeName>
        <fullName evidence="10">DNA topoisomerase I</fullName>
    </alternativeName>
</protein>
<dbReference type="GO" id="GO:0006265">
    <property type="term" value="P:DNA topological change"/>
    <property type="evidence" value="ECO:0007669"/>
    <property type="project" value="UniProtKB-UniRule"/>
</dbReference>
<evidence type="ECO:0000313" key="15">
    <source>
        <dbReference type="Proteomes" id="UP000223071"/>
    </source>
</evidence>
<dbReference type="InterPro" id="IPR013825">
    <property type="entry name" value="Topo_IA_cen_sub2"/>
</dbReference>
<sequence length="822" mass="90933">MATATATRRRRKTEAEAPAPAGGSEATPARERKGPRYLVVVESPTKARTLQSILGSEYEVIASLGHVRDLPTYGYGVENVEQLDFRPKYVVVKDRNSRVDKAEVIKEIAEAAKRAERVFLSTDPDREGEAIAWHIKEAAGIPDEKVTRVVFHEITRPAIEAAFAEALGQAPASAEHSRREPGKLDMHLVDAQQARRVLDRLIGYPLTWFVQKKVSRGASAGRVQSVALGLIVKREREIQSFVPVEYWTIDAEVAKEGRGFTAGLVAFEGMPKGAKIRPEFGPAGPAIPDEATANRLVEGFRRATFTVEAVKQGQRKVAPAPPFTTSTFQQAAVNRLGMSTARAMSVAQELYEGVNGMPGLITYMRTDSVAVSPVAQQQARAFIREAWGADFVPEKPRVYRTRARGAQEAHEAIRPTNPALRPEELRRSLSPEQLKVYDLIWRRFLASQMTDAVYKTVTVEIAAKAEGAPAGTFRATASTLVFEGHLKVYGAEAAEADESGEQVVDALPELTAGEALERRGVEAKRHETQPPPRYTEASLVRALEELGIGRPSTYASIVQTVLKREYVRKEGRQLVPQELGFIVHDLLEQHMKKYVDVPFTGEMEEELDEVASGERDWMEVLREFWPEFKAELERAEAEAEKEQQQTDIPCEGCGQANLVIKWGRNGKFFGCPRYPECTFTLPMGPDGKPVKASAPEEIPYRCPKDGGKLLKKTGRFGAYIECENRAGGSCDFRAGVPVGVPCPEEPETGQLVEKSSRRGTFYACWNYPNCSYTTNSLEPGKMTPPRPPEVREEANRKLLERSARGKAAFAKRRANAAARKAS</sequence>
<dbReference type="SMART" id="SM00493">
    <property type="entry name" value="TOPRIM"/>
    <property type="match status" value="1"/>
</dbReference>
<feature type="region of interest" description="Interaction with DNA" evidence="10">
    <location>
        <begin position="219"/>
        <end position="224"/>
    </location>
</feature>
<dbReference type="HAMAP" id="MF_00952">
    <property type="entry name" value="Topoisom_1_prok"/>
    <property type="match status" value="1"/>
</dbReference>
<evidence type="ECO:0000259" key="12">
    <source>
        <dbReference type="PROSITE" id="PS50880"/>
    </source>
</evidence>
<feature type="site" description="Interaction with DNA" evidence="10">
    <location>
        <position position="196"/>
    </location>
</feature>
<evidence type="ECO:0000256" key="11">
    <source>
        <dbReference type="SAM" id="MobiDB-lite"/>
    </source>
</evidence>
<dbReference type="RefSeq" id="WP_165772692.1">
    <property type="nucleotide sequence ID" value="NZ_PDJQ01000001.1"/>
</dbReference>
<dbReference type="Gene3D" id="1.10.290.10">
    <property type="entry name" value="Topoisomerase I, domain 4"/>
    <property type="match status" value="1"/>
</dbReference>
<dbReference type="SUPFAM" id="SSF57783">
    <property type="entry name" value="Zinc beta-ribbon"/>
    <property type="match status" value="1"/>
</dbReference>
<feature type="site" description="Interaction with DNA" evidence="10">
    <location>
        <position position="204"/>
    </location>
</feature>
<evidence type="ECO:0000259" key="13">
    <source>
        <dbReference type="PROSITE" id="PS52039"/>
    </source>
</evidence>
<dbReference type="AlphaFoldDB" id="A0A2A9HJ76"/>
<organism evidence="14 15">
    <name type="scientific">Tepidiforma thermophila (strain KCTC 52669 / CGMCC 1.13589 / G233)</name>
    <dbReference type="NCBI Taxonomy" id="2761530"/>
    <lineage>
        <taxon>Bacteria</taxon>
        <taxon>Bacillati</taxon>
        <taxon>Chloroflexota</taxon>
        <taxon>Tepidiformia</taxon>
        <taxon>Tepidiformales</taxon>
        <taxon>Tepidiformaceae</taxon>
        <taxon>Tepidiforma</taxon>
    </lineage>
</organism>
<keyword evidence="15" id="KW-1185">Reference proteome</keyword>
<dbReference type="InterPro" id="IPR006171">
    <property type="entry name" value="TOPRIM_dom"/>
</dbReference>
<feature type="active site" description="O-(5'-phospho-DNA)-tyrosine intermediate" evidence="10">
    <location>
        <position position="363"/>
    </location>
</feature>
<accession>A0A2A9HJ76</accession>
<dbReference type="SUPFAM" id="SSF56712">
    <property type="entry name" value="Prokaryotic type I DNA topoisomerase"/>
    <property type="match status" value="1"/>
</dbReference>
<dbReference type="PANTHER" id="PTHR42785">
    <property type="entry name" value="DNA TOPOISOMERASE, TYPE IA, CORE"/>
    <property type="match status" value="1"/>
</dbReference>
<dbReference type="PRINTS" id="PR00417">
    <property type="entry name" value="PRTPISMRASEI"/>
</dbReference>
<proteinExistence type="inferred from homology"/>
<reference evidence="14 15" key="1">
    <citation type="submission" date="2017-09" db="EMBL/GenBank/DDBJ databases">
        <title>Sequencing the genomes of two abundant thermophiles in Great Basin hot springs: Thermocrinis jamiesonii and novel Chloroflexi Thermoflexus hugenholtzii.</title>
        <authorList>
            <person name="Hedlund B."/>
        </authorList>
    </citation>
    <scope>NUCLEOTIDE SEQUENCE [LARGE SCALE GENOMIC DNA]</scope>
    <source>
        <strain evidence="14 15">G233</strain>
    </source>
</reference>
<dbReference type="InterPro" id="IPR023405">
    <property type="entry name" value="Topo_IA_core_domain"/>
</dbReference>
<dbReference type="NCBIfam" id="TIGR01051">
    <property type="entry name" value="topA_bact"/>
    <property type="match status" value="1"/>
</dbReference>
<dbReference type="InterPro" id="IPR013498">
    <property type="entry name" value="Topo_IA_Znf"/>
</dbReference>
<dbReference type="InterPro" id="IPR028612">
    <property type="entry name" value="Topoisom_1_IA"/>
</dbReference>
<dbReference type="CDD" id="cd03363">
    <property type="entry name" value="TOPRIM_TopoIA_TopoI"/>
    <property type="match status" value="1"/>
</dbReference>
<keyword evidence="7 10" id="KW-0799">Topoisomerase</keyword>
<dbReference type="InterPro" id="IPR003601">
    <property type="entry name" value="Topo_IA_2"/>
</dbReference>
<feature type="site" description="Interaction with DNA" evidence="10">
    <location>
        <position position="365"/>
    </location>
</feature>
<evidence type="ECO:0000256" key="10">
    <source>
        <dbReference type="HAMAP-Rule" id="MF_00952"/>
    </source>
</evidence>
<feature type="region of interest" description="Disordered" evidence="11">
    <location>
        <begin position="404"/>
        <end position="423"/>
    </location>
</feature>
<evidence type="ECO:0000256" key="7">
    <source>
        <dbReference type="ARBA" id="ARBA00023029"/>
    </source>
</evidence>
<dbReference type="Gene3D" id="3.40.50.140">
    <property type="match status" value="1"/>
</dbReference>
<keyword evidence="3" id="KW-0479">Metal-binding</keyword>
<dbReference type="CDD" id="cd00186">
    <property type="entry name" value="TOP1Ac"/>
    <property type="match status" value="1"/>
</dbReference>
<dbReference type="Gene3D" id="2.70.20.10">
    <property type="entry name" value="Topoisomerase I, domain 3"/>
    <property type="match status" value="1"/>
</dbReference>
<dbReference type="GO" id="GO:0008270">
    <property type="term" value="F:zinc ion binding"/>
    <property type="evidence" value="ECO:0007669"/>
    <property type="project" value="UniProtKB-KW"/>
</dbReference>
<evidence type="ECO:0000256" key="4">
    <source>
        <dbReference type="ARBA" id="ARBA00022771"/>
    </source>
</evidence>
<keyword evidence="8 10" id="KW-0238">DNA-binding</keyword>
<gene>
    <name evidence="10" type="primary">topA</name>
    <name evidence="14" type="ORF">A9A59_2321</name>
</gene>
<feature type="site" description="Interaction with DNA" evidence="10">
    <location>
        <position position="195"/>
    </location>
</feature>
<dbReference type="SMART" id="SM00436">
    <property type="entry name" value="TOP1Bc"/>
    <property type="match status" value="1"/>
</dbReference>
<evidence type="ECO:0000256" key="6">
    <source>
        <dbReference type="ARBA" id="ARBA00022842"/>
    </source>
</evidence>
<dbReference type="InterPro" id="IPR013826">
    <property type="entry name" value="Topo_IA_cen_sub3"/>
</dbReference>
<dbReference type="Pfam" id="PF01751">
    <property type="entry name" value="Toprim"/>
    <property type="match status" value="1"/>
</dbReference>
<dbReference type="InterPro" id="IPR003602">
    <property type="entry name" value="Topo_IA_DNA-bd_dom"/>
</dbReference>
<keyword evidence="5" id="KW-0862">Zinc</keyword>
<evidence type="ECO:0000256" key="2">
    <source>
        <dbReference type="ARBA" id="ARBA00009446"/>
    </source>
</evidence>
<dbReference type="PROSITE" id="PS00396">
    <property type="entry name" value="TOPO_IA_1"/>
    <property type="match status" value="1"/>
</dbReference>
<dbReference type="Gene3D" id="1.10.460.10">
    <property type="entry name" value="Topoisomerase I, domain 2"/>
    <property type="match status" value="1"/>
</dbReference>
<evidence type="ECO:0000256" key="9">
    <source>
        <dbReference type="ARBA" id="ARBA00023235"/>
    </source>
</evidence>
<dbReference type="InterPro" id="IPR000380">
    <property type="entry name" value="Topo_IA"/>
</dbReference>
<dbReference type="Pfam" id="PF01131">
    <property type="entry name" value="Topoisom_bac"/>
    <property type="match status" value="1"/>
</dbReference>
<evidence type="ECO:0000256" key="3">
    <source>
        <dbReference type="ARBA" id="ARBA00022723"/>
    </source>
</evidence>
<dbReference type="SMART" id="SM00437">
    <property type="entry name" value="TOP1Ac"/>
    <property type="match status" value="1"/>
</dbReference>
<feature type="compositionally biased region" description="Low complexity" evidence="11">
    <location>
        <begin position="16"/>
        <end position="27"/>
    </location>
</feature>
<dbReference type="InterPro" id="IPR013497">
    <property type="entry name" value="Topo_IA_cen"/>
</dbReference>
<dbReference type="GO" id="GO:0005694">
    <property type="term" value="C:chromosome"/>
    <property type="evidence" value="ECO:0007669"/>
    <property type="project" value="InterPro"/>
</dbReference>
<name>A0A2A9HJ76_TEPT2</name>
<evidence type="ECO:0000313" key="14">
    <source>
        <dbReference type="EMBL" id="PFG75056.1"/>
    </source>
</evidence>
<dbReference type="Gene3D" id="3.30.65.10">
    <property type="entry name" value="Bacterial Topoisomerase I, domain 1"/>
    <property type="match status" value="2"/>
</dbReference>
<dbReference type="Proteomes" id="UP000223071">
    <property type="component" value="Unassembled WGS sequence"/>
</dbReference>
<evidence type="ECO:0000256" key="8">
    <source>
        <dbReference type="ARBA" id="ARBA00023125"/>
    </source>
</evidence>
<dbReference type="GO" id="GO:0003677">
    <property type="term" value="F:DNA binding"/>
    <property type="evidence" value="ECO:0007669"/>
    <property type="project" value="UniProtKB-KW"/>
</dbReference>
<dbReference type="PROSITE" id="PS52039">
    <property type="entry name" value="TOPO_IA_2"/>
    <property type="match status" value="1"/>
</dbReference>
<comment type="caution">
    <text evidence="14">The sequence shown here is derived from an EMBL/GenBank/DDBJ whole genome shotgun (WGS) entry which is preliminary data.</text>
</comment>
<evidence type="ECO:0000256" key="5">
    <source>
        <dbReference type="ARBA" id="ARBA00022833"/>
    </source>
</evidence>
<dbReference type="InterPro" id="IPR023406">
    <property type="entry name" value="Topo_IA_AS"/>
</dbReference>
<dbReference type="InterPro" id="IPR034149">
    <property type="entry name" value="TOPRIM_TopoI"/>
</dbReference>
<dbReference type="EC" id="5.6.2.1" evidence="10"/>
<feature type="site" description="Interaction with DNA" evidence="10">
    <location>
        <position position="564"/>
    </location>
</feature>
<keyword evidence="4" id="KW-0863">Zinc-finger</keyword>
<dbReference type="PANTHER" id="PTHR42785:SF1">
    <property type="entry name" value="DNA TOPOISOMERASE"/>
    <property type="match status" value="1"/>
</dbReference>
<dbReference type="InterPro" id="IPR005733">
    <property type="entry name" value="TopoI_bac-type"/>
</dbReference>
<feature type="domain" description="Toprim" evidence="12">
    <location>
        <begin position="36"/>
        <end position="154"/>
    </location>
</feature>
<feature type="region of interest" description="Disordered" evidence="11">
    <location>
        <begin position="1"/>
        <end position="35"/>
    </location>
</feature>
<dbReference type="InterPro" id="IPR013824">
    <property type="entry name" value="Topo_IA_cen_sub1"/>
</dbReference>
<dbReference type="EMBL" id="PDJQ01000001">
    <property type="protein sequence ID" value="PFG75056.1"/>
    <property type="molecule type" value="Genomic_DNA"/>
</dbReference>